<evidence type="ECO:0000256" key="10">
    <source>
        <dbReference type="SAM" id="Phobius"/>
    </source>
</evidence>
<evidence type="ECO:0000256" key="6">
    <source>
        <dbReference type="ARBA" id="ARBA00023316"/>
    </source>
</evidence>
<dbReference type="SUPFAM" id="SSF56601">
    <property type="entry name" value="beta-lactamase/transpeptidase-like"/>
    <property type="match status" value="1"/>
</dbReference>
<protein>
    <recommendedName>
        <fullName evidence="11">Peptidase S11 D-alanyl-D-alanine carboxypeptidase A N-terminal domain-containing protein</fullName>
    </recommendedName>
</protein>
<dbReference type="PANTHER" id="PTHR21581:SF26">
    <property type="entry name" value="D-ALANYL-D-ALANINE ENDOPEPTIDASE"/>
    <property type="match status" value="1"/>
</dbReference>
<feature type="transmembrane region" description="Helical" evidence="10">
    <location>
        <begin position="7"/>
        <end position="26"/>
    </location>
</feature>
<organism evidence="12 13">
    <name type="scientific">Candidatus Ghiorseimicrobium undicola</name>
    <dbReference type="NCBI Taxonomy" id="1974746"/>
    <lineage>
        <taxon>Bacteria</taxon>
        <taxon>Pseudomonadati</taxon>
        <taxon>Candidatus Omnitrophota</taxon>
        <taxon>Candidatus Ghiorseimicrobium</taxon>
    </lineage>
</organism>
<evidence type="ECO:0000259" key="11">
    <source>
        <dbReference type="Pfam" id="PF00768"/>
    </source>
</evidence>
<keyword evidence="4" id="KW-0133">Cell shape</keyword>
<dbReference type="PANTHER" id="PTHR21581">
    <property type="entry name" value="D-ALANYL-D-ALANINE CARBOXYPEPTIDASE"/>
    <property type="match status" value="1"/>
</dbReference>
<keyword evidence="10" id="KW-0472">Membrane</keyword>
<evidence type="ECO:0000256" key="2">
    <source>
        <dbReference type="ARBA" id="ARBA00022729"/>
    </source>
</evidence>
<evidence type="ECO:0000256" key="7">
    <source>
        <dbReference type="PIRSR" id="PIRSR618044-1"/>
    </source>
</evidence>
<keyword evidence="10" id="KW-1133">Transmembrane helix</keyword>
<dbReference type="GO" id="GO:0008360">
    <property type="term" value="P:regulation of cell shape"/>
    <property type="evidence" value="ECO:0007669"/>
    <property type="project" value="UniProtKB-KW"/>
</dbReference>
<dbReference type="GO" id="GO:0071555">
    <property type="term" value="P:cell wall organization"/>
    <property type="evidence" value="ECO:0007669"/>
    <property type="project" value="UniProtKB-KW"/>
</dbReference>
<evidence type="ECO:0000256" key="8">
    <source>
        <dbReference type="PIRSR" id="PIRSR618044-2"/>
    </source>
</evidence>
<keyword evidence="5" id="KW-0573">Peptidoglycan synthesis</keyword>
<dbReference type="PRINTS" id="PR00725">
    <property type="entry name" value="DADACBPTASE1"/>
</dbReference>
<keyword evidence="3" id="KW-0378">Hydrolase</keyword>
<evidence type="ECO:0000313" key="13">
    <source>
        <dbReference type="Proteomes" id="UP000229641"/>
    </source>
</evidence>
<dbReference type="Pfam" id="PF00768">
    <property type="entry name" value="Peptidase_S11"/>
    <property type="match status" value="1"/>
</dbReference>
<comment type="caution">
    <text evidence="12">The sequence shown here is derived from an EMBL/GenBank/DDBJ whole genome shotgun (WGS) entry which is preliminary data.</text>
</comment>
<dbReference type="GO" id="GO:0009252">
    <property type="term" value="P:peptidoglycan biosynthetic process"/>
    <property type="evidence" value="ECO:0007669"/>
    <property type="project" value="UniProtKB-KW"/>
</dbReference>
<dbReference type="EMBL" id="PCWA01000097">
    <property type="protein sequence ID" value="PIQ88553.1"/>
    <property type="molecule type" value="Genomic_DNA"/>
</dbReference>
<evidence type="ECO:0000256" key="9">
    <source>
        <dbReference type="RuleBase" id="RU004016"/>
    </source>
</evidence>
<dbReference type="GO" id="GO:0006508">
    <property type="term" value="P:proteolysis"/>
    <property type="evidence" value="ECO:0007669"/>
    <property type="project" value="InterPro"/>
</dbReference>
<sequence>MGKSFNRLIAAITGIFTVFISCVLISTRERGCEIGYVTAESAIVLKFANNRVLYSKNVDFSIPPASTTKLMTAVIVLENTDLEKFVPVSSNAANKEASKLWLKPKVKYKIKDLLAACLMSSANDATAVLAEAISGSEEEFVKLMNKKAKAIGMKNTCFANSTGLPSKGLKQYSNVYDLSQLMRYALAKPLISDLLKTKEKYISGSDGRKLRLLNHNKMLWRRPGYIIGKTGYTIKSRHCFVGTAASDEAKIIFAVLSSKKPWQDLTILVNYGLYHFSRKFKSG</sequence>
<reference evidence="12 13" key="1">
    <citation type="submission" date="2017-09" db="EMBL/GenBank/DDBJ databases">
        <title>Depth-based differentiation of microbial function through sediment-hosted aquifers and enrichment of novel symbionts in the deep terrestrial subsurface.</title>
        <authorList>
            <person name="Probst A.J."/>
            <person name="Ladd B."/>
            <person name="Jarett J.K."/>
            <person name="Geller-Mcgrath D.E."/>
            <person name="Sieber C.M."/>
            <person name="Emerson J.B."/>
            <person name="Anantharaman K."/>
            <person name="Thomas B.C."/>
            <person name="Malmstrom R."/>
            <person name="Stieglmeier M."/>
            <person name="Klingl A."/>
            <person name="Woyke T."/>
            <person name="Ryan C.M."/>
            <person name="Banfield J.F."/>
        </authorList>
    </citation>
    <scope>NUCLEOTIDE SEQUENCE [LARGE SCALE GENOMIC DNA]</scope>
    <source>
        <strain evidence="12">CG11_big_fil_rev_8_21_14_0_20_42_13</strain>
    </source>
</reference>
<keyword evidence="6" id="KW-0961">Cell wall biogenesis/degradation</keyword>
<feature type="active site" evidence="7">
    <location>
        <position position="121"/>
    </location>
</feature>
<feature type="domain" description="Peptidase S11 D-alanyl-D-alanine carboxypeptidase A N-terminal" evidence="11">
    <location>
        <begin position="37"/>
        <end position="258"/>
    </location>
</feature>
<dbReference type="InterPro" id="IPR012338">
    <property type="entry name" value="Beta-lactam/transpept-like"/>
</dbReference>
<feature type="active site" description="Acyl-ester intermediate" evidence="7">
    <location>
        <position position="66"/>
    </location>
</feature>
<evidence type="ECO:0000256" key="4">
    <source>
        <dbReference type="ARBA" id="ARBA00022960"/>
    </source>
</evidence>
<proteinExistence type="inferred from homology"/>
<dbReference type="InterPro" id="IPR018044">
    <property type="entry name" value="Peptidase_S11"/>
</dbReference>
<dbReference type="InterPro" id="IPR001967">
    <property type="entry name" value="Peptidase_S11_N"/>
</dbReference>
<dbReference type="GO" id="GO:0009002">
    <property type="term" value="F:serine-type D-Ala-D-Ala carboxypeptidase activity"/>
    <property type="evidence" value="ECO:0007669"/>
    <property type="project" value="InterPro"/>
</dbReference>
<dbReference type="Gene3D" id="3.40.710.10">
    <property type="entry name" value="DD-peptidase/beta-lactamase superfamily"/>
    <property type="match status" value="1"/>
</dbReference>
<evidence type="ECO:0000313" key="12">
    <source>
        <dbReference type="EMBL" id="PIQ88553.1"/>
    </source>
</evidence>
<dbReference type="AlphaFoldDB" id="A0A2H0LVV6"/>
<evidence type="ECO:0000256" key="5">
    <source>
        <dbReference type="ARBA" id="ARBA00022984"/>
    </source>
</evidence>
<evidence type="ECO:0000256" key="1">
    <source>
        <dbReference type="ARBA" id="ARBA00007164"/>
    </source>
</evidence>
<gene>
    <name evidence="12" type="ORF">COV72_07965</name>
</gene>
<accession>A0A2H0LVV6</accession>
<comment type="similarity">
    <text evidence="1 9">Belongs to the peptidase S11 family.</text>
</comment>
<name>A0A2H0LVV6_9BACT</name>
<feature type="binding site" evidence="8">
    <location>
        <position position="229"/>
    </location>
    <ligand>
        <name>substrate</name>
    </ligand>
</feature>
<keyword evidence="2" id="KW-0732">Signal</keyword>
<dbReference type="PROSITE" id="PS51257">
    <property type="entry name" value="PROKAR_LIPOPROTEIN"/>
    <property type="match status" value="1"/>
</dbReference>
<evidence type="ECO:0000256" key="3">
    <source>
        <dbReference type="ARBA" id="ARBA00022801"/>
    </source>
</evidence>
<keyword evidence="10" id="KW-0812">Transmembrane</keyword>
<feature type="active site" description="Proton acceptor" evidence="7">
    <location>
        <position position="69"/>
    </location>
</feature>
<dbReference type="Proteomes" id="UP000229641">
    <property type="component" value="Unassembled WGS sequence"/>
</dbReference>